<keyword evidence="3" id="KW-1185">Reference proteome</keyword>
<organism evidence="2 3">
    <name type="scientific">Loktanella atrilutea</name>
    <dbReference type="NCBI Taxonomy" id="366533"/>
    <lineage>
        <taxon>Bacteria</taxon>
        <taxon>Pseudomonadati</taxon>
        <taxon>Pseudomonadota</taxon>
        <taxon>Alphaproteobacteria</taxon>
        <taxon>Rhodobacterales</taxon>
        <taxon>Roseobacteraceae</taxon>
        <taxon>Loktanella</taxon>
    </lineage>
</organism>
<dbReference type="AlphaFoldDB" id="A0A1M5AML4"/>
<feature type="domain" description="Type I restriction modification DNA specificity" evidence="1">
    <location>
        <begin position="4"/>
        <end position="47"/>
    </location>
</feature>
<gene>
    <name evidence="2" type="ORF">SAMN05444339_10528</name>
</gene>
<dbReference type="SUPFAM" id="SSF116734">
    <property type="entry name" value="DNA methylase specificity domain"/>
    <property type="match status" value="1"/>
</dbReference>
<dbReference type="InterPro" id="IPR052021">
    <property type="entry name" value="Type-I_RS_S_subunit"/>
</dbReference>
<protein>
    <submittedName>
        <fullName evidence="2">Type I restriction modification DNA specificity domain-containing protein</fullName>
    </submittedName>
</protein>
<reference evidence="3" key="1">
    <citation type="submission" date="2016-11" db="EMBL/GenBank/DDBJ databases">
        <authorList>
            <person name="Varghese N."/>
            <person name="Submissions S."/>
        </authorList>
    </citation>
    <scope>NUCLEOTIDE SEQUENCE [LARGE SCALE GENOMIC DNA]</scope>
    <source>
        <strain evidence="3">DSM 29326</strain>
    </source>
</reference>
<accession>A0A1M5AML4</accession>
<evidence type="ECO:0000259" key="1">
    <source>
        <dbReference type="Pfam" id="PF01420"/>
    </source>
</evidence>
<proteinExistence type="predicted"/>
<dbReference type="EMBL" id="FQUE01000005">
    <property type="protein sequence ID" value="SHF31479.1"/>
    <property type="molecule type" value="Genomic_DNA"/>
</dbReference>
<dbReference type="PANTHER" id="PTHR30408:SF13">
    <property type="entry name" value="TYPE I RESTRICTION ENZYME HINDI SPECIFICITY SUBUNIT"/>
    <property type="match status" value="1"/>
</dbReference>
<evidence type="ECO:0000313" key="2">
    <source>
        <dbReference type="EMBL" id="SHF31479.1"/>
    </source>
</evidence>
<name>A0A1M5AML4_LOKAT</name>
<sequence length="227" mass="25365">MLGISQKALRSMPIAFPEFSEQQRIGELLASLDDKIELNRKMSATLEAIARALFRDWFVDFGPTRAKMAGTAPYLSPDLWSLLAGVNLREAPRRIGDHPHCLLRLHGEADTAIGRVLTREEYEANYGVEGSYREILRATINATSLLFLGCSLNVDRTIASLAELKGQARVATPRHYAFLPLTEGMDREARRAELGAADIHPIWYPPENHDQSIEDLLISLIEGGFHE</sequence>
<dbReference type="InterPro" id="IPR000055">
    <property type="entry name" value="Restrct_endonuc_typeI_TRD"/>
</dbReference>
<dbReference type="Pfam" id="PF01420">
    <property type="entry name" value="Methylase_S"/>
    <property type="match status" value="1"/>
</dbReference>
<dbReference type="GO" id="GO:0003677">
    <property type="term" value="F:DNA binding"/>
    <property type="evidence" value="ECO:0007669"/>
    <property type="project" value="InterPro"/>
</dbReference>
<dbReference type="STRING" id="366533.SAMN05444339_10528"/>
<dbReference type="Pfam" id="PF13289">
    <property type="entry name" value="SIR2_2"/>
    <property type="match status" value="1"/>
</dbReference>
<evidence type="ECO:0000313" key="3">
    <source>
        <dbReference type="Proteomes" id="UP000183987"/>
    </source>
</evidence>
<dbReference type="PANTHER" id="PTHR30408">
    <property type="entry name" value="TYPE-1 RESTRICTION ENZYME ECOKI SPECIFICITY PROTEIN"/>
    <property type="match status" value="1"/>
</dbReference>
<dbReference type="Gene3D" id="1.10.287.1120">
    <property type="entry name" value="Bipartite methylase S protein"/>
    <property type="match status" value="1"/>
</dbReference>
<dbReference type="Proteomes" id="UP000183987">
    <property type="component" value="Unassembled WGS sequence"/>
</dbReference>